<dbReference type="AlphaFoldDB" id="A0A1D9Q3L8"/>
<evidence type="ECO:0000313" key="1">
    <source>
        <dbReference type="EMBL" id="APA09143.1"/>
    </source>
</evidence>
<dbReference type="PANTHER" id="PTHR12732">
    <property type="entry name" value="UNCHARACTERIZED PROTEASOME COMPONENT REGION PCI-CONTAINING"/>
    <property type="match status" value="1"/>
</dbReference>
<evidence type="ECO:0008006" key="3">
    <source>
        <dbReference type="Google" id="ProtNLM"/>
    </source>
</evidence>
<evidence type="ECO:0000313" key="2">
    <source>
        <dbReference type="Proteomes" id="UP000177798"/>
    </source>
</evidence>
<protein>
    <recommendedName>
        <fullName evidence="3">PCI domain-containing protein</fullName>
    </recommendedName>
</protein>
<dbReference type="OrthoDB" id="5404651at2759"/>
<dbReference type="Proteomes" id="UP000177798">
    <property type="component" value="Chromosome 4"/>
</dbReference>
<reference evidence="2" key="1">
    <citation type="journal article" date="2017" name="Genome Biol. Evol.">
        <title>The complete genome sequence of the phytopathogenic fungus Sclerotinia sclerotiorum reveals insights into the genome architecture of broad host range pathogens.</title>
        <authorList>
            <person name="Derbyshire M."/>
            <person name="Denton-Giles M."/>
            <person name="Hegedus D."/>
            <person name="Seifbarghy S."/>
            <person name="Rollins J."/>
            <person name="van Kan J."/>
            <person name="Seidl M.F."/>
            <person name="Faino L."/>
            <person name="Mbengue M."/>
            <person name="Navaud O."/>
            <person name="Raffaele S."/>
            <person name="Hammond-Kosack K."/>
            <person name="Heard S."/>
            <person name="Oliver R."/>
        </authorList>
    </citation>
    <scope>NUCLEOTIDE SEQUENCE [LARGE SCALE GENOMIC DNA]</scope>
    <source>
        <strain evidence="2">ATCC 18683 / 1980 / Ss-1</strain>
    </source>
</reference>
<dbReference type="PANTHER" id="PTHR12732:SF8">
    <property type="entry name" value="NUCLEAR MRNA EXPORT PROTEIN THP1"/>
    <property type="match status" value="1"/>
</dbReference>
<dbReference type="EMBL" id="CP017817">
    <property type="protein sequence ID" value="APA09143.1"/>
    <property type="molecule type" value="Genomic_DNA"/>
</dbReference>
<sequence>MAILEEFLESILKFLRTKDSANLQLWLRVEPPLPDHYFQLGQELRASFQNSTALERQIAKLLPDDPDASYEDGNVWPGFLAFMKDYLEFWRDVNFEDLLETHSQLTALASTCLAALSNPTYGIVILPTAIQLSTALAKLAMTLDKRPDLTRRLRRVADVDAGENRKTLVEGTAETIQRAFTVCLTERTTNRNGVGADGKPEGKKVGIYSFANLALKLFFQCRKTRLANQLITNITQHSPPLELYPASQRVTYLYYLGRYFFSNTHFYLAQCSLQAAYNQCHAQCINQRRLILIYLISSNMILGRFPSRPFMSRPKAAGILEKFTPIVKAIKLGDLIAFKRSLGPEGGNEKWFFDKGILLPLLYRCEPYVWRSLARRVLCLTYQWPFDPNSKKAPTLNLVDLVTAAQYCQKVLEGWERPVDSTAFMQSGRTHTNTMFMTAPDLIKPPPGTVKISANVGVIWGSKMPDMLDIEAIVASLVQQGLLRGFISHIQGKFAILGAKQRGGPLNAGFPTIWEVIKDRAEKEGHGNEVPGWVTGDSTEFTSGGIVNLTGIARPAGAT</sequence>
<gene>
    <name evidence="1" type="ORF">sscle_04g039130</name>
</gene>
<dbReference type="SMART" id="SM00753">
    <property type="entry name" value="PAM"/>
    <property type="match status" value="1"/>
</dbReference>
<accession>A0A1D9Q3L8</accession>
<dbReference type="InterPro" id="IPR045114">
    <property type="entry name" value="Csn12-like"/>
</dbReference>
<dbReference type="VEuPathDB" id="FungiDB:sscle_04g039130"/>
<dbReference type="GO" id="GO:0003723">
    <property type="term" value="F:RNA binding"/>
    <property type="evidence" value="ECO:0007669"/>
    <property type="project" value="InterPro"/>
</dbReference>
<proteinExistence type="predicted"/>
<name>A0A1D9Q3L8_SCLS1</name>
<dbReference type="GO" id="GO:0003690">
    <property type="term" value="F:double-stranded DNA binding"/>
    <property type="evidence" value="ECO:0007669"/>
    <property type="project" value="InterPro"/>
</dbReference>
<organism evidence="1 2">
    <name type="scientific">Sclerotinia sclerotiorum (strain ATCC 18683 / 1980 / Ss-1)</name>
    <name type="common">White mold</name>
    <name type="synonym">Whetzelinia sclerotiorum</name>
    <dbReference type="NCBI Taxonomy" id="665079"/>
    <lineage>
        <taxon>Eukaryota</taxon>
        <taxon>Fungi</taxon>
        <taxon>Dikarya</taxon>
        <taxon>Ascomycota</taxon>
        <taxon>Pezizomycotina</taxon>
        <taxon>Leotiomycetes</taxon>
        <taxon>Helotiales</taxon>
        <taxon>Sclerotiniaceae</taxon>
        <taxon>Sclerotinia</taxon>
    </lineage>
</organism>